<comment type="caution">
    <text evidence="5">The sequence shown here is derived from an EMBL/GenBank/DDBJ whole genome shotgun (WGS) entry which is preliminary data.</text>
</comment>
<dbReference type="InterPro" id="IPR015797">
    <property type="entry name" value="NUDIX_hydrolase-like_dom_sf"/>
</dbReference>
<reference evidence="5 6" key="1">
    <citation type="submission" date="2022-01" db="EMBL/GenBank/DDBJ databases">
        <authorList>
            <person name="Huang Y."/>
        </authorList>
    </citation>
    <scope>NUCLEOTIDE SEQUENCE [LARGE SCALE GENOMIC DNA]</scope>
    <source>
        <strain evidence="5 6">HY366</strain>
    </source>
</reference>
<comment type="similarity">
    <text evidence="1 3">Belongs to the Nudix hydrolase family.</text>
</comment>
<dbReference type="Pfam" id="PF00293">
    <property type="entry name" value="NUDIX"/>
    <property type="match status" value="1"/>
</dbReference>
<evidence type="ECO:0000259" key="4">
    <source>
        <dbReference type="PROSITE" id="PS51462"/>
    </source>
</evidence>
<evidence type="ECO:0000313" key="6">
    <source>
        <dbReference type="Proteomes" id="UP001200110"/>
    </source>
</evidence>
<dbReference type="InterPro" id="IPR000086">
    <property type="entry name" value="NUDIX_hydrolase_dom"/>
</dbReference>
<dbReference type="EMBL" id="JAKKOR010000005">
    <property type="protein sequence ID" value="MCF8588181.1"/>
    <property type="molecule type" value="Genomic_DNA"/>
</dbReference>
<dbReference type="Gene3D" id="3.90.79.10">
    <property type="entry name" value="Nucleoside Triphosphate Pyrophosphohydrolase"/>
    <property type="match status" value="1"/>
</dbReference>
<dbReference type="InterPro" id="IPR020084">
    <property type="entry name" value="NUDIX_hydrolase_CS"/>
</dbReference>
<evidence type="ECO:0000256" key="2">
    <source>
        <dbReference type="ARBA" id="ARBA00022801"/>
    </source>
</evidence>
<feature type="domain" description="Nudix hydrolase" evidence="4">
    <location>
        <begin position="2"/>
        <end position="129"/>
    </location>
</feature>
<protein>
    <submittedName>
        <fullName evidence="5">NUDIX domain-containing protein</fullName>
    </submittedName>
</protein>
<accession>A0ABS9IRJ9</accession>
<dbReference type="Proteomes" id="UP001200110">
    <property type="component" value="Unassembled WGS sequence"/>
</dbReference>
<evidence type="ECO:0000256" key="3">
    <source>
        <dbReference type="RuleBase" id="RU003476"/>
    </source>
</evidence>
<evidence type="ECO:0000313" key="5">
    <source>
        <dbReference type="EMBL" id="MCF8588181.1"/>
    </source>
</evidence>
<dbReference type="CDD" id="cd04673">
    <property type="entry name" value="NUDIX_ADPRase"/>
    <property type="match status" value="1"/>
</dbReference>
<dbReference type="PANTHER" id="PTHR43736">
    <property type="entry name" value="ADP-RIBOSE PYROPHOSPHATASE"/>
    <property type="match status" value="1"/>
</dbReference>
<dbReference type="PROSITE" id="PS51462">
    <property type="entry name" value="NUDIX"/>
    <property type="match status" value="1"/>
</dbReference>
<proteinExistence type="inferred from homology"/>
<sequence length="136" mass="14681">MTRALAASAVIVDDVGRVLLVQRGHEPEKGRWSVPGGHVEDGETFAEAARREVLEETGLHVEIGVELWAVEVPYGEFGVFEIHDFAATVLGGTLHAGDDADAVRWCTDDELDSLPLTRGLAGHLRRAGVMSRQSPV</sequence>
<gene>
    <name evidence="5" type="ORF">L5G33_06815</name>
</gene>
<keyword evidence="6" id="KW-1185">Reference proteome</keyword>
<evidence type="ECO:0000256" key="1">
    <source>
        <dbReference type="ARBA" id="ARBA00005582"/>
    </source>
</evidence>
<dbReference type="PRINTS" id="PR00502">
    <property type="entry name" value="NUDIXFAMILY"/>
</dbReference>
<keyword evidence="2 3" id="KW-0378">Hydrolase</keyword>
<dbReference type="SUPFAM" id="SSF55811">
    <property type="entry name" value="Nudix"/>
    <property type="match status" value="1"/>
</dbReference>
<dbReference type="InterPro" id="IPR020476">
    <property type="entry name" value="Nudix_hydrolase"/>
</dbReference>
<dbReference type="RefSeq" id="WP_236997405.1">
    <property type="nucleotide sequence ID" value="NZ_JAKKOR010000005.1"/>
</dbReference>
<name>A0ABS9IRJ9_9ACTN</name>
<organism evidence="5 6">
    <name type="scientific">Gordonia liuliyuniae</name>
    <dbReference type="NCBI Taxonomy" id="2911517"/>
    <lineage>
        <taxon>Bacteria</taxon>
        <taxon>Bacillati</taxon>
        <taxon>Actinomycetota</taxon>
        <taxon>Actinomycetes</taxon>
        <taxon>Mycobacteriales</taxon>
        <taxon>Gordoniaceae</taxon>
        <taxon>Gordonia</taxon>
    </lineage>
</organism>
<dbReference type="PANTHER" id="PTHR43736:SF1">
    <property type="entry name" value="DIHYDRONEOPTERIN TRIPHOSPHATE DIPHOSPHATASE"/>
    <property type="match status" value="1"/>
</dbReference>
<dbReference type="PROSITE" id="PS00893">
    <property type="entry name" value="NUDIX_BOX"/>
    <property type="match status" value="1"/>
</dbReference>